<feature type="transmembrane region" description="Helical" evidence="1">
    <location>
        <begin position="48"/>
        <end position="74"/>
    </location>
</feature>
<accession>A0A927BA35</accession>
<feature type="transmembrane region" description="Helical" evidence="1">
    <location>
        <begin position="136"/>
        <end position="156"/>
    </location>
</feature>
<keyword evidence="1" id="KW-0812">Transmembrane</keyword>
<dbReference type="EMBL" id="JACXAD010000001">
    <property type="protein sequence ID" value="MBD2766338.1"/>
    <property type="molecule type" value="Genomic_DNA"/>
</dbReference>
<dbReference type="AlphaFoldDB" id="A0A927BA35"/>
<keyword evidence="3" id="KW-1185">Reference proteome</keyword>
<sequence length="177" mass="19065">MASTITIPPRLVFVNWGITVLTGSFAISIFVLVEANRDRIDIGYYVELFGIFMLALLCVSAICSIPGSWVLSLTNKWLNEIPTYSLWKKLLIHNGIYLLVSVATVTVICALEVTGISSAVAGLSSTATGMSGTDGTIALGAIYTVIGLLVWSFTYLKRSKDAASERTSYTNNQAENA</sequence>
<dbReference type="RefSeq" id="WP_191003168.1">
    <property type="nucleotide sequence ID" value="NZ_JACXAD010000001.1"/>
</dbReference>
<feature type="transmembrane region" description="Helical" evidence="1">
    <location>
        <begin position="12"/>
        <end position="33"/>
    </location>
</feature>
<feature type="transmembrane region" description="Helical" evidence="1">
    <location>
        <begin position="95"/>
        <end position="116"/>
    </location>
</feature>
<protein>
    <submittedName>
        <fullName evidence="2">Uncharacterized protein</fullName>
    </submittedName>
</protein>
<evidence type="ECO:0000313" key="3">
    <source>
        <dbReference type="Proteomes" id="UP000612233"/>
    </source>
</evidence>
<keyword evidence="1" id="KW-0472">Membrane</keyword>
<evidence type="ECO:0000256" key="1">
    <source>
        <dbReference type="SAM" id="Phobius"/>
    </source>
</evidence>
<evidence type="ECO:0000313" key="2">
    <source>
        <dbReference type="EMBL" id="MBD2766338.1"/>
    </source>
</evidence>
<proteinExistence type="predicted"/>
<reference evidence="2" key="1">
    <citation type="submission" date="2020-09" db="EMBL/GenBank/DDBJ databases">
        <authorList>
            <person name="Kim M.K."/>
        </authorList>
    </citation>
    <scope>NUCLEOTIDE SEQUENCE</scope>
    <source>
        <strain evidence="2">BT664</strain>
    </source>
</reference>
<keyword evidence="1" id="KW-1133">Transmembrane helix</keyword>
<name>A0A927BA35_9BACT</name>
<dbReference type="Proteomes" id="UP000612233">
    <property type="component" value="Unassembled WGS sequence"/>
</dbReference>
<gene>
    <name evidence="2" type="ORF">IC235_00350</name>
</gene>
<comment type="caution">
    <text evidence="2">The sequence shown here is derived from an EMBL/GenBank/DDBJ whole genome shotgun (WGS) entry which is preliminary data.</text>
</comment>
<organism evidence="2 3">
    <name type="scientific">Hymenobacter montanus</name>
    <dbReference type="NCBI Taxonomy" id="2771359"/>
    <lineage>
        <taxon>Bacteria</taxon>
        <taxon>Pseudomonadati</taxon>
        <taxon>Bacteroidota</taxon>
        <taxon>Cytophagia</taxon>
        <taxon>Cytophagales</taxon>
        <taxon>Hymenobacteraceae</taxon>
        <taxon>Hymenobacter</taxon>
    </lineage>
</organism>